<dbReference type="AlphaFoldDB" id="A0A8H6T483"/>
<dbReference type="RefSeq" id="XP_037223077.1">
    <property type="nucleotide sequence ID" value="XM_037360192.1"/>
</dbReference>
<feature type="compositionally biased region" description="Pro residues" evidence="4">
    <location>
        <begin position="104"/>
        <end position="116"/>
    </location>
</feature>
<gene>
    <name evidence="5" type="ORF">MIND_00333800</name>
</gene>
<dbReference type="GeneID" id="59342708"/>
<organism evidence="5 6">
    <name type="scientific">Mycena indigotica</name>
    <dbReference type="NCBI Taxonomy" id="2126181"/>
    <lineage>
        <taxon>Eukaryota</taxon>
        <taxon>Fungi</taxon>
        <taxon>Dikarya</taxon>
        <taxon>Basidiomycota</taxon>
        <taxon>Agaricomycotina</taxon>
        <taxon>Agaricomycetes</taxon>
        <taxon>Agaricomycetidae</taxon>
        <taxon>Agaricales</taxon>
        <taxon>Marasmiineae</taxon>
        <taxon>Mycenaceae</taxon>
        <taxon>Mycena</taxon>
    </lineage>
</organism>
<dbReference type="Pfam" id="PF00191">
    <property type="entry name" value="Annexin"/>
    <property type="match status" value="3"/>
</dbReference>
<keyword evidence="3" id="KW-0041">Annexin</keyword>
<dbReference type="SMART" id="SM00335">
    <property type="entry name" value="ANX"/>
    <property type="match status" value="4"/>
</dbReference>
<dbReference type="OrthoDB" id="37886at2759"/>
<dbReference type="GO" id="GO:0005634">
    <property type="term" value="C:nucleus"/>
    <property type="evidence" value="ECO:0007669"/>
    <property type="project" value="TreeGrafter"/>
</dbReference>
<evidence type="ECO:0000256" key="3">
    <source>
        <dbReference type="ARBA" id="ARBA00023216"/>
    </source>
</evidence>
<dbReference type="SUPFAM" id="SSF47874">
    <property type="entry name" value="Annexin"/>
    <property type="match status" value="1"/>
</dbReference>
<accession>A0A8H6T483</accession>
<name>A0A8H6T483_9AGAR</name>
<evidence type="ECO:0000256" key="4">
    <source>
        <dbReference type="SAM" id="MobiDB-lite"/>
    </source>
</evidence>
<evidence type="ECO:0000256" key="2">
    <source>
        <dbReference type="ARBA" id="ARBA00022737"/>
    </source>
</evidence>
<keyword evidence="2" id="KW-0677">Repeat</keyword>
<dbReference type="PANTHER" id="PTHR10502:SF102">
    <property type="entry name" value="ANNEXIN B11"/>
    <property type="match status" value="1"/>
</dbReference>
<dbReference type="InterPro" id="IPR037104">
    <property type="entry name" value="Annexin_sf"/>
</dbReference>
<dbReference type="PRINTS" id="PR00196">
    <property type="entry name" value="ANNEXIN"/>
</dbReference>
<dbReference type="GO" id="GO:0005544">
    <property type="term" value="F:calcium-dependent phospholipid binding"/>
    <property type="evidence" value="ECO:0007669"/>
    <property type="project" value="InterPro"/>
</dbReference>
<dbReference type="PROSITE" id="PS51897">
    <property type="entry name" value="ANNEXIN_2"/>
    <property type="match status" value="3"/>
</dbReference>
<protein>
    <submittedName>
        <fullName evidence="5">Annexin A4</fullName>
    </submittedName>
</protein>
<dbReference type="GO" id="GO:0001786">
    <property type="term" value="F:phosphatidylserine binding"/>
    <property type="evidence" value="ECO:0007669"/>
    <property type="project" value="TreeGrafter"/>
</dbReference>
<dbReference type="InterPro" id="IPR018502">
    <property type="entry name" value="Annexin_repeat"/>
</dbReference>
<dbReference type="Proteomes" id="UP000636479">
    <property type="component" value="Unassembled WGS sequence"/>
</dbReference>
<dbReference type="PANTHER" id="PTHR10502">
    <property type="entry name" value="ANNEXIN"/>
    <property type="match status" value="1"/>
</dbReference>
<dbReference type="InterPro" id="IPR001464">
    <property type="entry name" value="Annexin"/>
</dbReference>
<feature type="compositionally biased region" description="Low complexity" evidence="4">
    <location>
        <begin position="67"/>
        <end position="90"/>
    </location>
</feature>
<comment type="similarity">
    <text evidence="1">Belongs to the annexin family.</text>
</comment>
<evidence type="ECO:0000313" key="6">
    <source>
        <dbReference type="Proteomes" id="UP000636479"/>
    </source>
</evidence>
<feature type="compositionally biased region" description="Pro residues" evidence="4">
    <location>
        <begin position="16"/>
        <end position="39"/>
    </location>
</feature>
<proteinExistence type="inferred from homology"/>
<dbReference type="GO" id="GO:0005509">
    <property type="term" value="F:calcium ion binding"/>
    <property type="evidence" value="ECO:0007669"/>
    <property type="project" value="InterPro"/>
</dbReference>
<dbReference type="Gene3D" id="1.10.220.10">
    <property type="entry name" value="Annexin"/>
    <property type="match status" value="4"/>
</dbReference>
<dbReference type="GO" id="GO:0012506">
    <property type="term" value="C:vesicle membrane"/>
    <property type="evidence" value="ECO:0007669"/>
    <property type="project" value="TreeGrafter"/>
</dbReference>
<sequence length="493" mass="54483">MSQPPPFPPNAQYGGYPPPPGQPYPPPAGQPGAYPPPSGYQPQYVPQFPQSPNPPPNSGYYQAPAFAPSQQYYQAGPYQAAPQQPYQAPAYAPPPQQQPYQSSPYPPPSGPPPSGLPPNAAQNTTMPPVSPYAPPVDLEPPTIYYRDTIIHNPRFSGGLNVVGYTKDQIKYDIDQIVKAGGDEKKLVDILTGLGPLKMEVLVHEFPQHNDKGETLYRRVERKTTGNVEKALLGLIQGPLKYDADLVKDAIRGFGTNESLLNEAILDHSPADIATLDYIYLQKYKKHLSKEVADDLSGNVLKLFKFVTDPSREKLPAANATAEQRQKLLEEDVEALYKAGTGRVGTNEDKFYRILTCRTQDHLVAVCTHYKAKHRKSLSTVIASEFGTSNHDAKALLFIVQGAEVSEKPHLAAVSPLAIRDAILLEETMKGFGTNNSLLITRVLRAHWSRPRMEATKQGYQRVYDKQLTRRVKGETSGVFEHLLLRLIGEGHYS</sequence>
<evidence type="ECO:0000256" key="1">
    <source>
        <dbReference type="ARBA" id="ARBA00007831"/>
    </source>
</evidence>
<dbReference type="EMBL" id="JACAZF010000003">
    <property type="protein sequence ID" value="KAF7309627.1"/>
    <property type="molecule type" value="Genomic_DNA"/>
</dbReference>
<feature type="region of interest" description="Disordered" evidence="4">
    <location>
        <begin position="1"/>
        <end position="134"/>
    </location>
</feature>
<dbReference type="GO" id="GO:0005886">
    <property type="term" value="C:plasma membrane"/>
    <property type="evidence" value="ECO:0007669"/>
    <property type="project" value="TreeGrafter"/>
</dbReference>
<comment type="caution">
    <text evidence="5">The sequence shown here is derived from an EMBL/GenBank/DDBJ whole genome shotgun (WGS) entry which is preliminary data.</text>
</comment>
<keyword evidence="6" id="KW-1185">Reference proteome</keyword>
<dbReference type="GO" id="GO:0005737">
    <property type="term" value="C:cytoplasm"/>
    <property type="evidence" value="ECO:0007669"/>
    <property type="project" value="TreeGrafter"/>
</dbReference>
<reference evidence="5" key="1">
    <citation type="submission" date="2020-05" db="EMBL/GenBank/DDBJ databases">
        <title>Mycena genomes resolve the evolution of fungal bioluminescence.</title>
        <authorList>
            <person name="Tsai I.J."/>
        </authorList>
    </citation>
    <scope>NUCLEOTIDE SEQUENCE</scope>
    <source>
        <strain evidence="5">171206Taipei</strain>
    </source>
</reference>
<evidence type="ECO:0000313" key="5">
    <source>
        <dbReference type="EMBL" id="KAF7309627.1"/>
    </source>
</evidence>